<comment type="caution">
    <text evidence="12">The sequence shown here is derived from an EMBL/GenBank/DDBJ whole genome shotgun (WGS) entry which is preliminary data.</text>
</comment>
<keyword evidence="7 8" id="KW-0407">Ion channel</keyword>
<keyword evidence="4 10" id="KW-1133">Transmembrane helix</keyword>
<evidence type="ECO:0000256" key="3">
    <source>
        <dbReference type="ARBA" id="ARBA00022692"/>
    </source>
</evidence>
<comment type="subcellular location">
    <subcellularLocation>
        <location evidence="1">Membrane</location>
        <topology evidence="1">Multi-pass membrane protein</topology>
    </subcellularLocation>
</comment>
<dbReference type="Gene3D" id="1.10.287.70">
    <property type="match status" value="1"/>
</dbReference>
<dbReference type="PANTHER" id="PTHR11003">
    <property type="entry name" value="POTASSIUM CHANNEL, SUBFAMILY K"/>
    <property type="match status" value="1"/>
</dbReference>
<organism evidence="12 13">
    <name type="scientific">Cylindrotheca closterium</name>
    <dbReference type="NCBI Taxonomy" id="2856"/>
    <lineage>
        <taxon>Eukaryota</taxon>
        <taxon>Sar</taxon>
        <taxon>Stramenopiles</taxon>
        <taxon>Ochrophyta</taxon>
        <taxon>Bacillariophyta</taxon>
        <taxon>Bacillariophyceae</taxon>
        <taxon>Bacillariophycidae</taxon>
        <taxon>Bacillariales</taxon>
        <taxon>Bacillariaceae</taxon>
        <taxon>Cylindrotheca</taxon>
    </lineage>
</organism>
<feature type="transmembrane region" description="Helical" evidence="10">
    <location>
        <begin position="470"/>
        <end position="493"/>
    </location>
</feature>
<feature type="region of interest" description="Disordered" evidence="9">
    <location>
        <begin position="680"/>
        <end position="728"/>
    </location>
</feature>
<evidence type="ECO:0000313" key="13">
    <source>
        <dbReference type="Proteomes" id="UP001295423"/>
    </source>
</evidence>
<dbReference type="GO" id="GO:0015271">
    <property type="term" value="F:outward rectifier potassium channel activity"/>
    <property type="evidence" value="ECO:0007669"/>
    <property type="project" value="TreeGrafter"/>
</dbReference>
<accession>A0AAD2FVB8</accession>
<evidence type="ECO:0000256" key="6">
    <source>
        <dbReference type="ARBA" id="ARBA00023136"/>
    </source>
</evidence>
<dbReference type="GO" id="GO:0005886">
    <property type="term" value="C:plasma membrane"/>
    <property type="evidence" value="ECO:0007669"/>
    <property type="project" value="TreeGrafter"/>
</dbReference>
<keyword evidence="5 8" id="KW-0406">Ion transport</keyword>
<dbReference type="InterPro" id="IPR003280">
    <property type="entry name" value="2pore_dom_K_chnl"/>
</dbReference>
<dbReference type="PANTHER" id="PTHR11003:SF291">
    <property type="entry name" value="IP11374P"/>
    <property type="match status" value="1"/>
</dbReference>
<evidence type="ECO:0000256" key="4">
    <source>
        <dbReference type="ARBA" id="ARBA00022989"/>
    </source>
</evidence>
<feature type="transmembrane region" description="Helical" evidence="10">
    <location>
        <begin position="128"/>
        <end position="154"/>
    </location>
</feature>
<gene>
    <name evidence="12" type="ORF">CYCCA115_LOCUS14600</name>
</gene>
<reference evidence="12" key="1">
    <citation type="submission" date="2023-08" db="EMBL/GenBank/DDBJ databases">
        <authorList>
            <person name="Audoor S."/>
            <person name="Bilcke G."/>
        </authorList>
    </citation>
    <scope>NUCLEOTIDE SEQUENCE</scope>
</reference>
<keyword evidence="13" id="KW-1185">Reference proteome</keyword>
<feature type="region of interest" description="Disordered" evidence="9">
    <location>
        <begin position="1"/>
        <end position="57"/>
    </location>
</feature>
<dbReference type="GO" id="GO:0030322">
    <property type="term" value="P:stabilization of membrane potential"/>
    <property type="evidence" value="ECO:0007669"/>
    <property type="project" value="TreeGrafter"/>
</dbReference>
<dbReference type="GO" id="GO:0022841">
    <property type="term" value="F:potassium ion leak channel activity"/>
    <property type="evidence" value="ECO:0007669"/>
    <property type="project" value="TreeGrafter"/>
</dbReference>
<evidence type="ECO:0000256" key="1">
    <source>
        <dbReference type="ARBA" id="ARBA00004141"/>
    </source>
</evidence>
<proteinExistence type="inferred from homology"/>
<name>A0AAD2FVB8_9STRA</name>
<comment type="similarity">
    <text evidence="8">Belongs to the two pore domain potassium channel (TC 1.A.1.8) family.</text>
</comment>
<evidence type="ECO:0000256" key="9">
    <source>
        <dbReference type="SAM" id="MobiDB-lite"/>
    </source>
</evidence>
<feature type="transmembrane region" description="Helical" evidence="10">
    <location>
        <begin position="513"/>
        <end position="530"/>
    </location>
</feature>
<dbReference type="Proteomes" id="UP001295423">
    <property type="component" value="Unassembled WGS sequence"/>
</dbReference>
<feature type="compositionally biased region" description="Acidic residues" evidence="9">
    <location>
        <begin position="14"/>
        <end position="26"/>
    </location>
</feature>
<keyword evidence="6 10" id="KW-0472">Membrane</keyword>
<dbReference type="PRINTS" id="PR01333">
    <property type="entry name" value="2POREKCHANEL"/>
</dbReference>
<feature type="domain" description="Potassium channel" evidence="11">
    <location>
        <begin position="510"/>
        <end position="568"/>
    </location>
</feature>
<dbReference type="AlphaFoldDB" id="A0AAD2FVB8"/>
<feature type="transmembrane region" description="Helical" evidence="10">
    <location>
        <begin position="542"/>
        <end position="560"/>
    </location>
</feature>
<feature type="compositionally biased region" description="Polar residues" evidence="9">
    <location>
        <begin position="703"/>
        <end position="715"/>
    </location>
</feature>
<keyword evidence="2 8" id="KW-0813">Transport</keyword>
<evidence type="ECO:0000256" key="7">
    <source>
        <dbReference type="ARBA" id="ARBA00023303"/>
    </source>
</evidence>
<dbReference type="EMBL" id="CAKOGP040001847">
    <property type="protein sequence ID" value="CAJ1954002.1"/>
    <property type="molecule type" value="Genomic_DNA"/>
</dbReference>
<feature type="transmembrane region" description="Helical" evidence="10">
    <location>
        <begin position="430"/>
        <end position="458"/>
    </location>
</feature>
<keyword evidence="3 8" id="KW-0812">Transmembrane</keyword>
<evidence type="ECO:0000256" key="10">
    <source>
        <dbReference type="SAM" id="Phobius"/>
    </source>
</evidence>
<protein>
    <recommendedName>
        <fullName evidence="11">Potassium channel domain-containing protein</fullName>
    </recommendedName>
</protein>
<feature type="domain" description="Potassium channel" evidence="11">
    <location>
        <begin position="405"/>
        <end position="448"/>
    </location>
</feature>
<dbReference type="Pfam" id="PF07885">
    <property type="entry name" value="Ion_trans_2"/>
    <property type="match status" value="2"/>
</dbReference>
<evidence type="ECO:0000256" key="8">
    <source>
        <dbReference type="RuleBase" id="RU003857"/>
    </source>
</evidence>
<dbReference type="SUPFAM" id="SSF81324">
    <property type="entry name" value="Voltage-gated potassium channels"/>
    <property type="match status" value="2"/>
</dbReference>
<evidence type="ECO:0000256" key="5">
    <source>
        <dbReference type="ARBA" id="ARBA00023065"/>
    </source>
</evidence>
<evidence type="ECO:0000313" key="12">
    <source>
        <dbReference type="EMBL" id="CAJ1954002.1"/>
    </source>
</evidence>
<dbReference type="InterPro" id="IPR013099">
    <property type="entry name" value="K_chnl_dom"/>
</dbReference>
<evidence type="ECO:0000259" key="11">
    <source>
        <dbReference type="Pfam" id="PF07885"/>
    </source>
</evidence>
<sequence>MSTNSLTDRTPDPEGPEGPEEVEEAEVNGPDSSERAEQHASLDLQPMRSPKSPVRDSIVKVGTKTTAAMGKATKSTTNAVVKTSKTIAHATGDATKQIGSAIKHSEEVYEKSPWCSGVRWIPKHFPRFISFFFGVLLPLWILILISAGFGILLADYEAPAELESNHDILASRARLNKTFVKRTDLGKVPVDCILNYMNQANRSIFEERIKSDILSSSTLDTLEGLNLTNVTDMNATTTVNETDATEGTGAFDFSFANATNNASDTIASNIINLIVETEDEILLYMTQCQKEQNDEIQAYLEVRDAHGDTGADSLSFNWIRCWPEKIDTIWGDTQFVFFPSRSLIQASHPNQQEAFVESEFARILEEEEATCLESGEDSNEECFEQAIEAASAGTGDVCHANVEGTSWFFFTIMTTVGYGNQAPITEEGRLVIYIGGIAALILFASVLGSSGYIILAIFDDTVERFYLSRFLSIPIVGVVMWGGIWIAWAYGIATDADNWWAERLPDFEVDRDDALWFAFISTSTIGLGDYSLHPAVMFGSDALWFSAEFLIGFVFLSTFLNKIGEFLFSMLPKRKNSLETRLKETNLFFWKHWPCTDYLRSYMLEVESEATSQASEQQQQQPDMQQQVQRVEELKSHLPNQSIPPQLITMEDENKTMDSLLEEEEMILKALLESAEQRRSELRNAAAEESSPVVTQPVMPDLDNSTEMESSPTTDTKTDANAVECMSA</sequence>
<evidence type="ECO:0000256" key="2">
    <source>
        <dbReference type="ARBA" id="ARBA00022448"/>
    </source>
</evidence>